<accession>A0A7J6MTL3</accession>
<feature type="region of interest" description="Disordered" evidence="1">
    <location>
        <begin position="330"/>
        <end position="366"/>
    </location>
</feature>
<feature type="region of interest" description="Disordered" evidence="1">
    <location>
        <begin position="1"/>
        <end position="32"/>
    </location>
</feature>
<proteinExistence type="predicted"/>
<feature type="compositionally biased region" description="Acidic residues" evidence="1">
    <location>
        <begin position="69"/>
        <end position="84"/>
    </location>
</feature>
<feature type="region of interest" description="Disordered" evidence="1">
    <location>
        <begin position="64"/>
        <end position="84"/>
    </location>
</feature>
<gene>
    <name evidence="2" type="ORF">FOL46_003385</name>
</gene>
<sequence>MCRMSTADRISESGNSAVQARHHHNESDRNEKYLKKYLPSRSRQLTLFSQLMVARNWEEDCELNHTESTDEADNITDLGDDYGDESFEYDEASPSDQTEQLGLEGGPLPLIANTYAYHVKLLCRRSEHYQVMRQHDNKYRKIYEPPEYIERFTTWGYGVHDCIDVRQELTIAYVAKLHDGHVDKCDEDHRDDQRFREFHGIVHMVAHRRRRGGKTVDEEVGGQGRQEIDSTSGSDYEILRDAISDHSVGRSSNYNNNHSRSRQDANSRDKANILDLFYPRERYAYERPESNPGTLIENVSHGLTYRGSVAERSSPSLLVGPDYLAFAFSGEAESSPEKEVAVEDDGCGNNEADDTPKPAGARARAR</sequence>
<evidence type="ECO:0000256" key="1">
    <source>
        <dbReference type="SAM" id="MobiDB-lite"/>
    </source>
</evidence>
<feature type="region of interest" description="Disordered" evidence="1">
    <location>
        <begin position="209"/>
        <end position="235"/>
    </location>
</feature>
<feature type="compositionally biased region" description="Basic and acidic residues" evidence="1">
    <location>
        <begin position="261"/>
        <end position="272"/>
    </location>
</feature>
<comment type="caution">
    <text evidence="2">The sequence shown here is derived from an EMBL/GenBank/DDBJ whole genome shotgun (WGS) entry which is preliminary data.</text>
</comment>
<evidence type="ECO:0000313" key="2">
    <source>
        <dbReference type="EMBL" id="KAF4674938.1"/>
    </source>
</evidence>
<protein>
    <submittedName>
        <fullName evidence="2">Uncharacterized protein</fullName>
    </submittedName>
</protein>
<dbReference type="EMBL" id="JABANN010000022">
    <property type="protein sequence ID" value="KAF4674938.1"/>
    <property type="molecule type" value="Genomic_DNA"/>
</dbReference>
<dbReference type="AlphaFoldDB" id="A0A7J6MTL3"/>
<name>A0A7J6MTL3_PEROL</name>
<feature type="region of interest" description="Disordered" evidence="1">
    <location>
        <begin position="247"/>
        <end position="272"/>
    </location>
</feature>
<evidence type="ECO:0000313" key="3">
    <source>
        <dbReference type="Proteomes" id="UP000572268"/>
    </source>
</evidence>
<dbReference type="Proteomes" id="UP000572268">
    <property type="component" value="Unassembled WGS sequence"/>
</dbReference>
<organism evidence="2 3">
    <name type="scientific">Perkinsus olseni</name>
    <name type="common">Perkinsus atlanticus</name>
    <dbReference type="NCBI Taxonomy" id="32597"/>
    <lineage>
        <taxon>Eukaryota</taxon>
        <taxon>Sar</taxon>
        <taxon>Alveolata</taxon>
        <taxon>Perkinsozoa</taxon>
        <taxon>Perkinsea</taxon>
        <taxon>Perkinsida</taxon>
        <taxon>Perkinsidae</taxon>
        <taxon>Perkinsus</taxon>
    </lineage>
</organism>
<reference evidence="2 3" key="1">
    <citation type="submission" date="2020-04" db="EMBL/GenBank/DDBJ databases">
        <title>Perkinsus olseni comparative genomics.</title>
        <authorList>
            <person name="Bogema D.R."/>
        </authorList>
    </citation>
    <scope>NUCLEOTIDE SEQUENCE [LARGE SCALE GENOMIC DNA]</scope>
    <source>
        <strain evidence="2">ATCC PRA-31</strain>
    </source>
</reference>